<reference evidence="11" key="1">
    <citation type="submission" date="2018-05" db="EMBL/GenBank/DDBJ databases">
        <title>Draft genome sequence of Stemphylium lycopersici strain CIDEFI 213.</title>
        <authorList>
            <person name="Medina R."/>
            <person name="Franco M.E.E."/>
            <person name="Lucentini C.G."/>
            <person name="Saparrat M.C.N."/>
            <person name="Balatti P.A."/>
        </authorList>
    </citation>
    <scope>NUCLEOTIDE SEQUENCE [LARGE SCALE GENOMIC DNA]</scope>
    <source>
        <strain evidence="11">CIDEFI 213</strain>
    </source>
</reference>
<organism evidence="10 11">
    <name type="scientific">Stemphylium lycopersici</name>
    <name type="common">Tomato gray leaf spot disease fungus</name>
    <name type="synonym">Thyrospora lycopersici</name>
    <dbReference type="NCBI Taxonomy" id="183478"/>
    <lineage>
        <taxon>Eukaryota</taxon>
        <taxon>Fungi</taxon>
        <taxon>Dikarya</taxon>
        <taxon>Ascomycota</taxon>
        <taxon>Pezizomycotina</taxon>
        <taxon>Dothideomycetes</taxon>
        <taxon>Pleosporomycetidae</taxon>
        <taxon>Pleosporales</taxon>
        <taxon>Pleosporineae</taxon>
        <taxon>Pleosporaceae</taxon>
        <taxon>Stemphylium</taxon>
    </lineage>
</organism>
<name>A0A364NED1_STELY</name>
<accession>A0A364NED1</accession>
<dbReference type="InterPro" id="IPR036291">
    <property type="entry name" value="NAD(P)-bd_dom_sf"/>
</dbReference>
<dbReference type="GO" id="GO:0016491">
    <property type="term" value="F:oxidoreductase activity"/>
    <property type="evidence" value="ECO:0007669"/>
    <property type="project" value="UniProtKB-KW"/>
</dbReference>
<evidence type="ECO:0000313" key="11">
    <source>
        <dbReference type="Proteomes" id="UP000249619"/>
    </source>
</evidence>
<evidence type="ECO:0000256" key="2">
    <source>
        <dbReference type="ARBA" id="ARBA00008072"/>
    </source>
</evidence>
<dbReference type="Gene3D" id="3.90.180.10">
    <property type="entry name" value="Medium-chain alcohol dehydrogenases, catalytic domain"/>
    <property type="match status" value="1"/>
</dbReference>
<evidence type="ECO:0000256" key="4">
    <source>
        <dbReference type="ARBA" id="ARBA00022833"/>
    </source>
</evidence>
<evidence type="ECO:0000259" key="9">
    <source>
        <dbReference type="Pfam" id="PF08240"/>
    </source>
</evidence>
<dbReference type="PANTHER" id="PTHR42813:SF3">
    <property type="entry name" value="GLUTATHIONE-INDEPENDENT FORMALDEHYDE DEHYDROGENASE"/>
    <property type="match status" value="1"/>
</dbReference>
<comment type="cofactor">
    <cofactor evidence="1 7">
        <name>Zn(2+)</name>
        <dbReference type="ChEBI" id="CHEBI:29105"/>
    </cofactor>
</comment>
<evidence type="ECO:0000256" key="1">
    <source>
        <dbReference type="ARBA" id="ARBA00001947"/>
    </source>
</evidence>
<dbReference type="AlphaFoldDB" id="A0A364NED1"/>
<feature type="domain" description="Alcohol dehydrogenase-like C-terminal" evidence="8">
    <location>
        <begin position="189"/>
        <end position="326"/>
    </location>
</feature>
<evidence type="ECO:0000256" key="6">
    <source>
        <dbReference type="ARBA" id="ARBA00023027"/>
    </source>
</evidence>
<dbReference type="Pfam" id="PF00107">
    <property type="entry name" value="ADH_zinc_N"/>
    <property type="match status" value="1"/>
</dbReference>
<keyword evidence="4 7" id="KW-0862">Zinc</keyword>
<evidence type="ECO:0000256" key="5">
    <source>
        <dbReference type="ARBA" id="ARBA00023002"/>
    </source>
</evidence>
<proteinExistence type="inferred from homology"/>
<keyword evidence="11" id="KW-1185">Reference proteome</keyword>
<keyword evidence="6" id="KW-0520">NAD</keyword>
<comment type="similarity">
    <text evidence="2 7">Belongs to the zinc-containing alcohol dehydrogenase family.</text>
</comment>
<evidence type="ECO:0000313" key="10">
    <source>
        <dbReference type="EMBL" id="RAR15630.1"/>
    </source>
</evidence>
<dbReference type="STRING" id="183478.A0A364NED1"/>
<dbReference type="PROSITE" id="PS00059">
    <property type="entry name" value="ADH_ZINC"/>
    <property type="match status" value="1"/>
</dbReference>
<keyword evidence="5" id="KW-0560">Oxidoreductase</keyword>
<dbReference type="PANTHER" id="PTHR42813">
    <property type="entry name" value="ZINC-TYPE ALCOHOL DEHYDROGENASE-LIKE"/>
    <property type="match status" value="1"/>
</dbReference>
<dbReference type="InterPro" id="IPR011032">
    <property type="entry name" value="GroES-like_sf"/>
</dbReference>
<dbReference type="SUPFAM" id="SSF51735">
    <property type="entry name" value="NAD(P)-binding Rossmann-fold domains"/>
    <property type="match status" value="1"/>
</dbReference>
<dbReference type="Gene3D" id="3.40.50.720">
    <property type="entry name" value="NAD(P)-binding Rossmann-like Domain"/>
    <property type="match status" value="1"/>
</dbReference>
<dbReference type="SUPFAM" id="SSF50129">
    <property type="entry name" value="GroES-like"/>
    <property type="match status" value="1"/>
</dbReference>
<dbReference type="GO" id="GO:0008270">
    <property type="term" value="F:zinc ion binding"/>
    <property type="evidence" value="ECO:0007669"/>
    <property type="project" value="InterPro"/>
</dbReference>
<sequence>MAANMTGMMRAVAQFGHARNVSVVDVPIPTILNATDAIVKINMSAICGSDMHTYHVASGSPEQPYYYGHEAMGYVTEIGDAVEFLSVGDYVVIPDNLDDGHWSQEPHIYDPPLGFGGLVGEVLPGVQTEYARIPFADNSLIPVPVNPSTSETTLIDYLFISDIFSTAWSGVSWSGFQPGDSVVVFGAGPVGLLAAYSAVLRGASRVYSVDQVPERLDLAASIGAIPINFLNSSAVEQILAREPNGVRRTVEAVGFEAENANGTVDSSITLREMVEVTAGGGGMGIVGLFNNTLNDFGIGTAYTKNLAINGGIVLPLQGVARELVPLVNSGRAHPSFIVSSIIDIEEAPEYYARFSRREETKVVIRF</sequence>
<dbReference type="InterPro" id="IPR013154">
    <property type="entry name" value="ADH-like_N"/>
</dbReference>
<dbReference type="InterPro" id="IPR002328">
    <property type="entry name" value="ADH_Zn_CS"/>
</dbReference>
<gene>
    <name evidence="10" type="ORF">DDE83_001080</name>
</gene>
<evidence type="ECO:0000256" key="7">
    <source>
        <dbReference type="RuleBase" id="RU361277"/>
    </source>
</evidence>
<evidence type="ECO:0000256" key="3">
    <source>
        <dbReference type="ARBA" id="ARBA00022723"/>
    </source>
</evidence>
<comment type="caution">
    <text evidence="10">The sequence shown here is derived from an EMBL/GenBank/DDBJ whole genome shotgun (WGS) entry which is preliminary data.</text>
</comment>
<dbReference type="InterPro" id="IPR013149">
    <property type="entry name" value="ADH-like_C"/>
</dbReference>
<dbReference type="EMBL" id="QGDH01000010">
    <property type="protein sequence ID" value="RAR15630.1"/>
    <property type="molecule type" value="Genomic_DNA"/>
</dbReference>
<keyword evidence="3 7" id="KW-0479">Metal-binding</keyword>
<dbReference type="Proteomes" id="UP000249619">
    <property type="component" value="Unassembled WGS sequence"/>
</dbReference>
<protein>
    <submittedName>
        <fullName evidence="10">GroES-like protein</fullName>
    </submittedName>
</protein>
<evidence type="ECO:0000259" key="8">
    <source>
        <dbReference type="Pfam" id="PF00107"/>
    </source>
</evidence>
<feature type="domain" description="Alcohol dehydrogenase-like N-terminal" evidence="9">
    <location>
        <begin position="34"/>
        <end position="144"/>
    </location>
</feature>
<dbReference type="Pfam" id="PF08240">
    <property type="entry name" value="ADH_N"/>
    <property type="match status" value="1"/>
</dbReference>